<reference evidence="3" key="1">
    <citation type="submission" date="2014-04" db="EMBL/GenBank/DDBJ databases">
        <title>Evolutionary Origins and Diversification of the Mycorrhizal Mutualists.</title>
        <authorList>
            <consortium name="DOE Joint Genome Institute"/>
            <consortium name="Mycorrhizal Genomics Consortium"/>
            <person name="Kohler A."/>
            <person name="Kuo A."/>
            <person name="Nagy L.G."/>
            <person name="Floudas D."/>
            <person name="Copeland A."/>
            <person name="Barry K.W."/>
            <person name="Cichocki N."/>
            <person name="Veneault-Fourrey C."/>
            <person name="LaButti K."/>
            <person name="Lindquist E.A."/>
            <person name="Lipzen A."/>
            <person name="Lundell T."/>
            <person name="Morin E."/>
            <person name="Murat C."/>
            <person name="Riley R."/>
            <person name="Ohm R."/>
            <person name="Sun H."/>
            <person name="Tunlid A."/>
            <person name="Henrissat B."/>
            <person name="Grigoriev I.V."/>
            <person name="Hibbett D.S."/>
            <person name="Martin F."/>
        </authorList>
    </citation>
    <scope>NUCLEOTIDE SEQUENCE [LARGE SCALE GENOMIC DNA]</scope>
    <source>
        <strain evidence="3">FD-334 SS-4</strain>
    </source>
</reference>
<proteinExistence type="predicted"/>
<feature type="compositionally biased region" description="Polar residues" evidence="1">
    <location>
        <begin position="155"/>
        <end position="174"/>
    </location>
</feature>
<feature type="region of interest" description="Disordered" evidence="1">
    <location>
        <begin position="124"/>
        <end position="180"/>
    </location>
</feature>
<feature type="compositionally biased region" description="Basic and acidic residues" evidence="1">
    <location>
        <begin position="143"/>
        <end position="153"/>
    </location>
</feature>
<protein>
    <submittedName>
        <fullName evidence="2">Uncharacterized protein</fullName>
    </submittedName>
</protein>
<evidence type="ECO:0000313" key="2">
    <source>
        <dbReference type="EMBL" id="KJA18515.1"/>
    </source>
</evidence>
<dbReference type="Proteomes" id="UP000054270">
    <property type="component" value="Unassembled WGS sequence"/>
</dbReference>
<accession>A0A0D2PE82</accession>
<name>A0A0D2PE82_HYPSF</name>
<dbReference type="EMBL" id="KN817588">
    <property type="protein sequence ID" value="KJA18515.1"/>
    <property type="molecule type" value="Genomic_DNA"/>
</dbReference>
<organism evidence="2 3">
    <name type="scientific">Hypholoma sublateritium (strain FD-334 SS-4)</name>
    <dbReference type="NCBI Taxonomy" id="945553"/>
    <lineage>
        <taxon>Eukaryota</taxon>
        <taxon>Fungi</taxon>
        <taxon>Dikarya</taxon>
        <taxon>Basidiomycota</taxon>
        <taxon>Agaricomycotina</taxon>
        <taxon>Agaricomycetes</taxon>
        <taxon>Agaricomycetidae</taxon>
        <taxon>Agaricales</taxon>
        <taxon>Agaricineae</taxon>
        <taxon>Strophariaceae</taxon>
        <taxon>Hypholoma</taxon>
    </lineage>
</organism>
<keyword evidence="3" id="KW-1185">Reference proteome</keyword>
<dbReference type="AlphaFoldDB" id="A0A0D2PE82"/>
<gene>
    <name evidence="2" type="ORF">HYPSUDRAFT_954983</name>
</gene>
<evidence type="ECO:0000256" key="1">
    <source>
        <dbReference type="SAM" id="MobiDB-lite"/>
    </source>
</evidence>
<sequence>MPTSFSILPVVMFDSAKDTTIGGGNFYSVAGDLIFQCAQEDLKNVVGEVVERVEAVRRHEKDANAHSQPCPNRLPYFIAYALHRTRVKDMTYGVEKVEKHRKRFTPAPPKRHWSDWLLPVKDSQCAGSPKGTRSRKWPAGERVGAERVERGGATDDSSQPSDVIYSTNGAPTRSSNHEYPGLSSHNLRALLIF</sequence>
<evidence type="ECO:0000313" key="3">
    <source>
        <dbReference type="Proteomes" id="UP000054270"/>
    </source>
</evidence>